<feature type="binding site" description="axial binding residue" evidence="9">
    <location>
        <position position="147"/>
    </location>
    <ligand>
        <name>heme c</name>
        <dbReference type="ChEBI" id="CHEBI:61717"/>
        <label>2</label>
    </ligand>
    <ligandPart>
        <name>Fe</name>
        <dbReference type="ChEBI" id="CHEBI:18248"/>
    </ligandPart>
</feature>
<dbReference type="PIRSF" id="PIRSF000005">
    <property type="entry name" value="Cytochrome_c4"/>
    <property type="match status" value="1"/>
</dbReference>
<comment type="subcellular location">
    <subcellularLocation>
        <location evidence="1">Periplasm</location>
    </subcellularLocation>
</comment>
<name>A0A4R1BC94_9PROT</name>
<dbReference type="Gene3D" id="1.10.760.10">
    <property type="entry name" value="Cytochrome c-like domain"/>
    <property type="match status" value="2"/>
</dbReference>
<evidence type="ECO:0000256" key="9">
    <source>
        <dbReference type="PIRSR" id="PIRSR000005-2"/>
    </source>
</evidence>
<evidence type="ECO:0000256" key="3">
    <source>
        <dbReference type="ARBA" id="ARBA00022617"/>
    </source>
</evidence>
<proteinExistence type="predicted"/>
<evidence type="ECO:0000256" key="4">
    <source>
        <dbReference type="ARBA" id="ARBA00022723"/>
    </source>
</evidence>
<evidence type="ECO:0000256" key="8">
    <source>
        <dbReference type="PIRSR" id="PIRSR000005-1"/>
    </source>
</evidence>
<dbReference type="Proteomes" id="UP000295443">
    <property type="component" value="Unassembled WGS sequence"/>
</dbReference>
<evidence type="ECO:0000256" key="7">
    <source>
        <dbReference type="ARBA" id="ARBA00023004"/>
    </source>
</evidence>
<dbReference type="OrthoDB" id="9809720at2"/>
<gene>
    <name evidence="12" type="ORF">EZJ19_09430</name>
</gene>
<feature type="chain" id="PRO_5020612187" evidence="10">
    <location>
        <begin position="23"/>
        <end position="217"/>
    </location>
</feature>
<reference evidence="12 13" key="1">
    <citation type="submission" date="2019-03" db="EMBL/GenBank/DDBJ databases">
        <title>Genome sequence of Thiobacillaceae bacterium LSR1, a sulfur-oxidizing bacterium isolated from freshwater sediment.</title>
        <authorList>
            <person name="Li S."/>
        </authorList>
    </citation>
    <scope>NUCLEOTIDE SEQUENCE [LARGE SCALE GENOMIC DNA]</scope>
    <source>
        <strain evidence="12 13">LSR1</strain>
    </source>
</reference>
<keyword evidence="10" id="KW-0732">Signal</keyword>
<keyword evidence="2" id="KW-0813">Transport</keyword>
<dbReference type="PANTHER" id="PTHR33751">
    <property type="entry name" value="CBB3-TYPE CYTOCHROME C OXIDASE SUBUNIT FIXP"/>
    <property type="match status" value="1"/>
</dbReference>
<keyword evidence="5" id="KW-0574">Periplasm</keyword>
<keyword evidence="3 8" id="KW-0349">Heme</keyword>
<evidence type="ECO:0000256" key="2">
    <source>
        <dbReference type="ARBA" id="ARBA00022448"/>
    </source>
</evidence>
<dbReference type="GO" id="GO:0009055">
    <property type="term" value="F:electron transfer activity"/>
    <property type="evidence" value="ECO:0007669"/>
    <property type="project" value="InterPro"/>
</dbReference>
<evidence type="ECO:0000256" key="1">
    <source>
        <dbReference type="ARBA" id="ARBA00004418"/>
    </source>
</evidence>
<dbReference type="AlphaFoldDB" id="A0A4R1BC94"/>
<feature type="signal peptide" evidence="10">
    <location>
        <begin position="1"/>
        <end position="22"/>
    </location>
</feature>
<dbReference type="GO" id="GO:0042597">
    <property type="term" value="C:periplasmic space"/>
    <property type="evidence" value="ECO:0007669"/>
    <property type="project" value="UniProtKB-SubCell"/>
</dbReference>
<feature type="binding site" description="covalent" evidence="8">
    <location>
        <position position="143"/>
    </location>
    <ligand>
        <name>heme c</name>
        <dbReference type="ChEBI" id="CHEBI:61717"/>
        <label>2</label>
    </ligand>
</feature>
<dbReference type="PANTHER" id="PTHR33751:SF9">
    <property type="entry name" value="CYTOCHROME C4"/>
    <property type="match status" value="1"/>
</dbReference>
<keyword evidence="4 9" id="KW-0479">Metal-binding</keyword>
<dbReference type="SUPFAM" id="SSF46626">
    <property type="entry name" value="Cytochrome c"/>
    <property type="match status" value="2"/>
</dbReference>
<evidence type="ECO:0000259" key="11">
    <source>
        <dbReference type="PROSITE" id="PS51007"/>
    </source>
</evidence>
<comment type="PTM">
    <text evidence="8">Binds 2 heme c groups covalently per subunit.</text>
</comment>
<dbReference type="EMBL" id="SJZB01000034">
    <property type="protein sequence ID" value="TCJ14659.1"/>
    <property type="molecule type" value="Genomic_DNA"/>
</dbReference>
<dbReference type="InterPro" id="IPR024167">
    <property type="entry name" value="Cytochrome_c4-like"/>
</dbReference>
<dbReference type="PROSITE" id="PS51007">
    <property type="entry name" value="CYTC"/>
    <property type="match status" value="2"/>
</dbReference>
<feature type="binding site" description="axial binding residue" evidence="9">
    <location>
        <position position="94"/>
    </location>
    <ligand>
        <name>heme c</name>
        <dbReference type="ChEBI" id="CHEBI:61717"/>
        <label>1</label>
    </ligand>
    <ligandPart>
        <name>Fe</name>
        <dbReference type="ChEBI" id="CHEBI:18248"/>
    </ligandPart>
</feature>
<sequence length="217" mass="22808">MTRPLLATLLFGLALAAPPLDAAGPAAAERDAALAMAGDPVKGKAAYRVCRGCHQADGAGRADAGYPQLAGQQATVLVKQMADVRSGRRQSPAMHPFINPDEVSTRDLADIAAYLAGLPVPAGNGKGDGRHLARGRTLYERDCATCHGRAGEGDGARFVPRLAGQHYRYLVRESTAIRAQAGARRDADADMVRAIAPYTAGDIAAVSDYLARFRSAR</sequence>
<organism evidence="12 13">
    <name type="scientific">Parasulfuritortus cantonensis</name>
    <dbReference type="NCBI Taxonomy" id="2528202"/>
    <lineage>
        <taxon>Bacteria</taxon>
        <taxon>Pseudomonadati</taxon>
        <taxon>Pseudomonadota</taxon>
        <taxon>Betaproteobacteria</taxon>
        <taxon>Nitrosomonadales</taxon>
        <taxon>Thiobacillaceae</taxon>
        <taxon>Parasulfuritortus</taxon>
    </lineage>
</organism>
<protein>
    <submittedName>
        <fullName evidence="12">C-type cytochrome</fullName>
    </submittedName>
</protein>
<dbReference type="GO" id="GO:0005506">
    <property type="term" value="F:iron ion binding"/>
    <property type="evidence" value="ECO:0007669"/>
    <property type="project" value="InterPro"/>
</dbReference>
<feature type="domain" description="Cytochrome c" evidence="11">
    <location>
        <begin position="130"/>
        <end position="214"/>
    </location>
</feature>
<dbReference type="Pfam" id="PF00034">
    <property type="entry name" value="Cytochrom_C"/>
    <property type="match status" value="2"/>
</dbReference>
<dbReference type="RefSeq" id="WP_131446946.1">
    <property type="nucleotide sequence ID" value="NZ_SJZB01000034.1"/>
</dbReference>
<keyword evidence="13" id="KW-1185">Reference proteome</keyword>
<feature type="binding site" description="covalent" evidence="8">
    <location>
        <position position="53"/>
    </location>
    <ligand>
        <name>heme c</name>
        <dbReference type="ChEBI" id="CHEBI:61717"/>
        <label>1</label>
    </ligand>
</feature>
<feature type="binding site" description="axial binding residue" evidence="9">
    <location>
        <position position="54"/>
    </location>
    <ligand>
        <name>heme c</name>
        <dbReference type="ChEBI" id="CHEBI:61717"/>
        <label>1</label>
    </ligand>
    <ligandPart>
        <name>Fe</name>
        <dbReference type="ChEBI" id="CHEBI:18248"/>
    </ligandPart>
</feature>
<dbReference type="InterPro" id="IPR050597">
    <property type="entry name" value="Cytochrome_c_Oxidase_Subunit"/>
</dbReference>
<evidence type="ECO:0000256" key="6">
    <source>
        <dbReference type="ARBA" id="ARBA00022982"/>
    </source>
</evidence>
<evidence type="ECO:0000313" key="13">
    <source>
        <dbReference type="Proteomes" id="UP000295443"/>
    </source>
</evidence>
<dbReference type="InterPro" id="IPR036909">
    <property type="entry name" value="Cyt_c-like_dom_sf"/>
</dbReference>
<feature type="binding site" description="covalent" evidence="8">
    <location>
        <position position="146"/>
    </location>
    <ligand>
        <name>heme c</name>
        <dbReference type="ChEBI" id="CHEBI:61717"/>
        <label>2</label>
    </ligand>
</feature>
<keyword evidence="6" id="KW-0249">Electron transport</keyword>
<dbReference type="InterPro" id="IPR009056">
    <property type="entry name" value="Cyt_c-like_dom"/>
</dbReference>
<feature type="domain" description="Cytochrome c" evidence="11">
    <location>
        <begin position="38"/>
        <end position="119"/>
    </location>
</feature>
<keyword evidence="7 9" id="KW-0408">Iron</keyword>
<dbReference type="GO" id="GO:0020037">
    <property type="term" value="F:heme binding"/>
    <property type="evidence" value="ECO:0007669"/>
    <property type="project" value="InterPro"/>
</dbReference>
<evidence type="ECO:0000256" key="10">
    <source>
        <dbReference type="SAM" id="SignalP"/>
    </source>
</evidence>
<feature type="binding site" description="covalent" evidence="8">
    <location>
        <position position="50"/>
    </location>
    <ligand>
        <name>heme c</name>
        <dbReference type="ChEBI" id="CHEBI:61717"/>
        <label>1</label>
    </ligand>
</feature>
<evidence type="ECO:0000256" key="5">
    <source>
        <dbReference type="ARBA" id="ARBA00022764"/>
    </source>
</evidence>
<evidence type="ECO:0000313" key="12">
    <source>
        <dbReference type="EMBL" id="TCJ14659.1"/>
    </source>
</evidence>
<comment type="caution">
    <text evidence="12">The sequence shown here is derived from an EMBL/GenBank/DDBJ whole genome shotgun (WGS) entry which is preliminary data.</text>
</comment>
<accession>A0A4R1BC94</accession>